<dbReference type="GeneID" id="20214510"/>
<dbReference type="GO" id="GO:0032543">
    <property type="term" value="P:mitochondrial translation"/>
    <property type="evidence" value="ECO:0007669"/>
    <property type="project" value="InterPro"/>
</dbReference>
<evidence type="ECO:0000313" key="14">
    <source>
        <dbReference type="Proteomes" id="UP000015101"/>
    </source>
</evidence>
<dbReference type="FunFam" id="4.10.640.10:FF:000008">
    <property type="entry name" value="28S ribosomal protein S18b, mitochondrial"/>
    <property type="match status" value="1"/>
</dbReference>
<dbReference type="GO" id="GO:0003735">
    <property type="term" value="F:structural constituent of ribosome"/>
    <property type="evidence" value="ECO:0007669"/>
    <property type="project" value="InterPro"/>
</dbReference>
<dbReference type="PANTHER" id="PTHR13329">
    <property type="entry name" value="MITOCHONDRIAL RIBOSOMAL PROTEIN S18B"/>
    <property type="match status" value="1"/>
</dbReference>
<dbReference type="eggNOG" id="KOG4021">
    <property type="taxonomic scope" value="Eukaryota"/>
</dbReference>
<evidence type="ECO:0000256" key="4">
    <source>
        <dbReference type="ARBA" id="ARBA00022946"/>
    </source>
</evidence>
<dbReference type="InParanoid" id="T1G0B2"/>
<feature type="compositionally biased region" description="Polar residues" evidence="11">
    <location>
        <begin position="1"/>
        <end position="11"/>
    </location>
</feature>
<evidence type="ECO:0000256" key="7">
    <source>
        <dbReference type="ARBA" id="ARBA00023274"/>
    </source>
</evidence>
<keyword evidence="14" id="KW-1185">Reference proteome</keyword>
<evidence type="ECO:0000256" key="11">
    <source>
        <dbReference type="SAM" id="MobiDB-lite"/>
    </source>
</evidence>
<dbReference type="SUPFAM" id="SSF46911">
    <property type="entry name" value="Ribosomal protein S18"/>
    <property type="match status" value="1"/>
</dbReference>
<comment type="similarity">
    <text evidence="2">Belongs to the bacterial ribosomal protein bS18 family. Mitochondrion-specific ribosomal protein mS40 subfamily.</text>
</comment>
<dbReference type="EnsemblMetazoa" id="HelroT70726">
    <property type="protein sequence ID" value="HelroP70726"/>
    <property type="gene ID" value="HelroG70726"/>
</dbReference>
<dbReference type="EMBL" id="AMQM01002252">
    <property type="status" value="NOT_ANNOTATED_CDS"/>
    <property type="molecule type" value="Genomic_DNA"/>
</dbReference>
<evidence type="ECO:0000256" key="6">
    <source>
        <dbReference type="ARBA" id="ARBA00023128"/>
    </source>
</evidence>
<sequence>STKSEGVTNEETTTDKPSRPLVDVETSKRYLKSDSYNKTYLGSLVWQPYRRNHRGHLPPRKIRRSCYIGGKLATGNPCPICRDQYLVLHPENVDLLKQFVSPYTGKVLSNHVTNLCQIQHKKLLVSIEQAWDSGNLAKAVPFKEYNYEDYYPELRKKKSFES</sequence>
<evidence type="ECO:0000313" key="12">
    <source>
        <dbReference type="EMBL" id="ESN90418.1"/>
    </source>
</evidence>
<dbReference type="STRING" id="6412.T1G0B2"/>
<evidence type="ECO:0000256" key="5">
    <source>
        <dbReference type="ARBA" id="ARBA00022980"/>
    </source>
</evidence>
<organism evidence="13 14">
    <name type="scientific">Helobdella robusta</name>
    <name type="common">Californian leech</name>
    <dbReference type="NCBI Taxonomy" id="6412"/>
    <lineage>
        <taxon>Eukaryota</taxon>
        <taxon>Metazoa</taxon>
        <taxon>Spiralia</taxon>
        <taxon>Lophotrochozoa</taxon>
        <taxon>Annelida</taxon>
        <taxon>Clitellata</taxon>
        <taxon>Hirudinea</taxon>
        <taxon>Rhynchobdellida</taxon>
        <taxon>Glossiphoniidae</taxon>
        <taxon>Helobdella</taxon>
    </lineage>
</organism>
<dbReference type="Proteomes" id="UP000015101">
    <property type="component" value="Unassembled WGS sequence"/>
</dbReference>
<dbReference type="OMA" id="VEQARDC"/>
<evidence type="ECO:0000256" key="3">
    <source>
        <dbReference type="ARBA" id="ARBA00022553"/>
    </source>
</evidence>
<protein>
    <recommendedName>
        <fullName evidence="9">Small ribosomal subunit protein mS40</fullName>
    </recommendedName>
    <alternativeName>
        <fullName evidence="8">28S ribosomal protein S18-2, mitochondrial</fullName>
    </alternativeName>
    <alternativeName>
        <fullName evidence="10">28S ribosomal protein S18b, mitochondrial</fullName>
    </alternativeName>
</protein>
<dbReference type="HOGENOM" id="CLU_089746_1_0_1"/>
<dbReference type="OrthoDB" id="21463at2759"/>
<dbReference type="FunCoup" id="T1G0B2">
    <property type="interactions" value="500"/>
</dbReference>
<evidence type="ECO:0000256" key="2">
    <source>
        <dbReference type="ARBA" id="ARBA00006136"/>
    </source>
</evidence>
<keyword evidence="3" id="KW-0597">Phosphoprotein</keyword>
<reference evidence="12 14" key="2">
    <citation type="journal article" date="2013" name="Nature">
        <title>Insights into bilaterian evolution from three spiralian genomes.</title>
        <authorList>
            <person name="Simakov O."/>
            <person name="Marletaz F."/>
            <person name="Cho S.J."/>
            <person name="Edsinger-Gonzales E."/>
            <person name="Havlak P."/>
            <person name="Hellsten U."/>
            <person name="Kuo D.H."/>
            <person name="Larsson T."/>
            <person name="Lv J."/>
            <person name="Arendt D."/>
            <person name="Savage R."/>
            <person name="Osoegawa K."/>
            <person name="de Jong P."/>
            <person name="Grimwood J."/>
            <person name="Chapman J.A."/>
            <person name="Shapiro H."/>
            <person name="Aerts A."/>
            <person name="Otillar R.P."/>
            <person name="Terry A.Y."/>
            <person name="Boore J.L."/>
            <person name="Grigoriev I.V."/>
            <person name="Lindberg D.R."/>
            <person name="Seaver E.C."/>
            <person name="Weisblat D.A."/>
            <person name="Putnam N.H."/>
            <person name="Rokhsar D.S."/>
        </authorList>
    </citation>
    <scope>NUCLEOTIDE SEQUENCE</scope>
</reference>
<evidence type="ECO:0000256" key="9">
    <source>
        <dbReference type="ARBA" id="ARBA00035130"/>
    </source>
</evidence>
<evidence type="ECO:0000256" key="1">
    <source>
        <dbReference type="ARBA" id="ARBA00004173"/>
    </source>
</evidence>
<dbReference type="EMBL" id="KB097753">
    <property type="protein sequence ID" value="ESN90418.1"/>
    <property type="molecule type" value="Genomic_DNA"/>
</dbReference>
<dbReference type="KEGG" id="hro:HELRODRAFT_70726"/>
<evidence type="ECO:0000256" key="8">
    <source>
        <dbReference type="ARBA" id="ARBA00032055"/>
    </source>
</evidence>
<keyword evidence="5" id="KW-0689">Ribosomal protein</keyword>
<comment type="subcellular location">
    <subcellularLocation>
        <location evidence="1">Mitochondrion</location>
    </subcellularLocation>
</comment>
<dbReference type="AlphaFoldDB" id="T1G0B2"/>
<evidence type="ECO:0000313" key="13">
    <source>
        <dbReference type="EnsemblMetazoa" id="HelroP70726"/>
    </source>
</evidence>
<dbReference type="RefSeq" id="XP_009031159.1">
    <property type="nucleotide sequence ID" value="XM_009032911.1"/>
</dbReference>
<dbReference type="Gene3D" id="4.10.640.10">
    <property type="entry name" value="Ribosomal protein S18"/>
    <property type="match status" value="1"/>
</dbReference>
<keyword evidence="4" id="KW-0809">Transit peptide</keyword>
<dbReference type="PANTHER" id="PTHR13329:SF2">
    <property type="entry name" value="SMALL RIBOSOMAL SUBUNIT PROTEIN MS40"/>
    <property type="match status" value="1"/>
</dbReference>
<keyword evidence="6" id="KW-0496">Mitochondrion</keyword>
<reference evidence="13" key="3">
    <citation type="submission" date="2015-06" db="UniProtKB">
        <authorList>
            <consortium name="EnsemblMetazoa"/>
        </authorList>
    </citation>
    <scope>IDENTIFICATION</scope>
</reference>
<dbReference type="Pfam" id="PF01084">
    <property type="entry name" value="Ribosomal_S18"/>
    <property type="match status" value="1"/>
</dbReference>
<feature type="region of interest" description="Disordered" evidence="11">
    <location>
        <begin position="1"/>
        <end position="23"/>
    </location>
</feature>
<accession>T1G0B2</accession>
<keyword evidence="7" id="KW-0687">Ribonucleoprotein</keyword>
<dbReference type="CTD" id="20214510"/>
<proteinExistence type="inferred from homology"/>
<name>T1G0B2_HELRO</name>
<reference evidence="14" key="1">
    <citation type="submission" date="2012-12" db="EMBL/GenBank/DDBJ databases">
        <authorList>
            <person name="Hellsten U."/>
            <person name="Grimwood J."/>
            <person name="Chapman J.A."/>
            <person name="Shapiro H."/>
            <person name="Aerts A."/>
            <person name="Otillar R.P."/>
            <person name="Terry A.Y."/>
            <person name="Boore J.L."/>
            <person name="Simakov O."/>
            <person name="Marletaz F."/>
            <person name="Cho S.-J."/>
            <person name="Edsinger-Gonzales E."/>
            <person name="Havlak P."/>
            <person name="Kuo D.-H."/>
            <person name="Larsson T."/>
            <person name="Lv J."/>
            <person name="Arendt D."/>
            <person name="Savage R."/>
            <person name="Osoegawa K."/>
            <person name="de Jong P."/>
            <person name="Lindberg D.R."/>
            <person name="Seaver E.C."/>
            <person name="Weisblat D.A."/>
            <person name="Putnam N.H."/>
            <person name="Grigoriev I.V."/>
            <person name="Rokhsar D.S."/>
        </authorList>
    </citation>
    <scope>NUCLEOTIDE SEQUENCE</scope>
</reference>
<dbReference type="GO" id="GO:0005739">
    <property type="term" value="C:mitochondrion"/>
    <property type="evidence" value="ECO:0000318"/>
    <property type="project" value="GO_Central"/>
</dbReference>
<dbReference type="InterPro" id="IPR036870">
    <property type="entry name" value="Ribosomal_bS18_sf"/>
</dbReference>
<dbReference type="InterPro" id="IPR001648">
    <property type="entry name" value="Ribosomal_bS18"/>
</dbReference>
<dbReference type="InterPro" id="IPR040054">
    <property type="entry name" value="MRPS18B"/>
</dbReference>
<evidence type="ECO:0000256" key="10">
    <source>
        <dbReference type="ARBA" id="ARBA00035515"/>
    </source>
</evidence>
<gene>
    <name evidence="13" type="primary">20214510</name>
    <name evidence="12" type="ORF">HELRODRAFT_70726</name>
</gene>
<dbReference type="GO" id="GO:0005763">
    <property type="term" value="C:mitochondrial small ribosomal subunit"/>
    <property type="evidence" value="ECO:0007669"/>
    <property type="project" value="UniProtKB-ARBA"/>
</dbReference>